<evidence type="ECO:0000313" key="7">
    <source>
        <dbReference type="Proteomes" id="UP000030901"/>
    </source>
</evidence>
<dbReference type="SUPFAM" id="SSF102114">
    <property type="entry name" value="Radical SAM enzymes"/>
    <property type="match status" value="1"/>
</dbReference>
<evidence type="ECO:0000256" key="1">
    <source>
        <dbReference type="ARBA" id="ARBA00022723"/>
    </source>
</evidence>
<dbReference type="EMBL" id="QGLM01000007">
    <property type="protein sequence ID" value="PXY95849.1"/>
    <property type="molecule type" value="Genomic_DNA"/>
</dbReference>
<keyword evidence="1" id="KW-0479">Metal-binding</keyword>
<evidence type="ECO:0000313" key="5">
    <source>
        <dbReference type="EMBL" id="AJA44424.1"/>
    </source>
</evidence>
<dbReference type="InterPro" id="IPR007197">
    <property type="entry name" value="rSAM"/>
</dbReference>
<evidence type="ECO:0000256" key="3">
    <source>
        <dbReference type="ARBA" id="ARBA00023014"/>
    </source>
</evidence>
<gene>
    <name evidence="6" type="ORF">DKK76_02865</name>
    <name evidence="5" type="ORF">FPB0191_00593</name>
</gene>
<keyword evidence="2" id="KW-0408">Iron</keyword>
<dbReference type="OrthoDB" id="9785699at2"/>
<dbReference type="Proteomes" id="UP000030901">
    <property type="component" value="Chromosome"/>
</dbReference>
<keyword evidence="3" id="KW-0411">Iron-sulfur</keyword>
<organism evidence="5 7">
    <name type="scientific">Frischella perrara</name>
    <dbReference type="NCBI Taxonomy" id="1267021"/>
    <lineage>
        <taxon>Bacteria</taxon>
        <taxon>Pseudomonadati</taxon>
        <taxon>Pseudomonadota</taxon>
        <taxon>Gammaproteobacteria</taxon>
        <taxon>Orbales</taxon>
        <taxon>Orbaceae</taxon>
        <taxon>Frischella</taxon>
    </lineage>
</organism>
<keyword evidence="5" id="KW-0456">Lyase</keyword>
<dbReference type="PANTHER" id="PTHR43432:SF5">
    <property type="entry name" value="ELP3_MIAA_NIFB-LIKE RADICAL SAM CORE DOMAIN-CONTAINING PROTEIN"/>
    <property type="match status" value="1"/>
</dbReference>
<dbReference type="EMBL" id="CP009056">
    <property type="protein sequence ID" value="AJA44424.1"/>
    <property type="molecule type" value="Genomic_DNA"/>
</dbReference>
<evidence type="ECO:0000313" key="6">
    <source>
        <dbReference type="EMBL" id="PXY95849.1"/>
    </source>
</evidence>
<dbReference type="GO" id="GO:0051536">
    <property type="term" value="F:iron-sulfur cluster binding"/>
    <property type="evidence" value="ECO:0007669"/>
    <property type="project" value="UniProtKB-KW"/>
</dbReference>
<dbReference type="SFLD" id="SFLDG01084">
    <property type="entry name" value="Uncharacterised_Radical_SAM_Su"/>
    <property type="match status" value="1"/>
</dbReference>
<dbReference type="SFLD" id="SFLDS00029">
    <property type="entry name" value="Radical_SAM"/>
    <property type="match status" value="1"/>
</dbReference>
<evidence type="ECO:0000256" key="2">
    <source>
        <dbReference type="ARBA" id="ARBA00023004"/>
    </source>
</evidence>
<evidence type="ECO:0000313" key="8">
    <source>
        <dbReference type="Proteomes" id="UP000247838"/>
    </source>
</evidence>
<dbReference type="HOGENOM" id="CLU_015525_2_0_6"/>
<dbReference type="Pfam" id="PF04055">
    <property type="entry name" value="Radical_SAM"/>
    <property type="match status" value="1"/>
</dbReference>
<reference evidence="6 8" key="2">
    <citation type="submission" date="2018-05" db="EMBL/GenBank/DDBJ databases">
        <title>Reference genomes for bee gut microbiota database.</title>
        <authorList>
            <person name="Ellegaard K.M."/>
        </authorList>
    </citation>
    <scope>NUCLEOTIDE SEQUENCE [LARGE SCALE GENOMIC DNA]</scope>
    <source>
        <strain evidence="6 8">ESL0167</strain>
    </source>
</reference>
<dbReference type="AlphaFoldDB" id="A0A0A7RYS4"/>
<proteinExistence type="predicted"/>
<dbReference type="PANTHER" id="PTHR43432">
    <property type="entry name" value="SLR0285 PROTEIN"/>
    <property type="match status" value="1"/>
</dbReference>
<dbReference type="RefSeq" id="WP_039103909.1">
    <property type="nucleotide sequence ID" value="NZ_CALYQC010000006.1"/>
</dbReference>
<protein>
    <submittedName>
        <fullName evidence="5">DNA repair photolyase</fullName>
    </submittedName>
    <submittedName>
        <fullName evidence="6">Radical SAM protein</fullName>
    </submittedName>
</protein>
<sequence length="284" mass="33110">MLFNTKSSEWFGTDYTMNIYRGCNLGCIYCDSRSECYRIKHFDEVETKESCIVTLKNELTHKKSGVIGFGSMSDPYNHLEKRLQLTRQALTLIEQYRFGAVLCTKSQFVLRDLDLLMQINAHSSLLVGFSITTCDDKLGKQLERHASLTSQRFASMKSLADQGIYTGTLLMPVLPFITDNRDNIIQIIHETHAHGGKFIFPWFALTLRDKQKDYFYHWLVKLFPNMKSLYNQTFQNNYVCYPPNYTLLQSTFIKECNKLGIKYQMADIIADYKHKQYTPQLNLF</sequence>
<reference evidence="5 7" key="1">
    <citation type="journal article" date="2014" name="Appl. Environ. Microbiol.">
        <title>Gut symbionts from distinct hosts exhibit genotoxic activity via divergent colibactin biosynthetic pathways.</title>
        <authorList>
            <person name="Engel P."/>
            <person name="Vizcaino M.I."/>
            <person name="Crawford J.M."/>
        </authorList>
    </citation>
    <scope>NUCLEOTIDE SEQUENCE [LARGE SCALE GENOMIC DNA]</scope>
    <source>
        <strain evidence="5 7">PEB0191</strain>
    </source>
</reference>
<dbReference type="GO" id="GO:0046872">
    <property type="term" value="F:metal ion binding"/>
    <property type="evidence" value="ECO:0007669"/>
    <property type="project" value="UniProtKB-KW"/>
</dbReference>
<accession>A0A0A7RYS4</accession>
<evidence type="ECO:0000259" key="4">
    <source>
        <dbReference type="Pfam" id="PF04055"/>
    </source>
</evidence>
<feature type="domain" description="Radical SAM core" evidence="4">
    <location>
        <begin position="17"/>
        <end position="185"/>
    </location>
</feature>
<keyword evidence="7" id="KW-1185">Reference proteome</keyword>
<dbReference type="Proteomes" id="UP000247838">
    <property type="component" value="Unassembled WGS sequence"/>
</dbReference>
<dbReference type="KEGG" id="fpp:FPB0191_00593"/>
<dbReference type="Gene3D" id="3.80.30.30">
    <property type="match status" value="1"/>
</dbReference>
<dbReference type="InterPro" id="IPR058240">
    <property type="entry name" value="rSAM_sf"/>
</dbReference>
<name>A0A0A7RYS4_FRIPE</name>
<dbReference type="InterPro" id="IPR040086">
    <property type="entry name" value="MJ0683-like"/>
</dbReference>
<dbReference type="GO" id="GO:0016829">
    <property type="term" value="F:lyase activity"/>
    <property type="evidence" value="ECO:0007669"/>
    <property type="project" value="UniProtKB-KW"/>
</dbReference>